<dbReference type="EMBL" id="JBBXMP010000057">
    <property type="protein sequence ID" value="KAL0064721.1"/>
    <property type="molecule type" value="Genomic_DNA"/>
</dbReference>
<name>A0ABR2ZT38_9AGAR</name>
<sequence length="432" mass="47877">MRIASPRADSLVYPEDDDKKGSIKDNVDSLFGEEDKHDDDQSDGKPELVDVLSDDSDGVEVEDEEPLAKKGKAKSGKADAITDVVVLCVDTPDGNSVRQEVPFYEEWEDILEIIYSCMRCEDIPVKPPLSYRLANWTAKTLSSLLTDRADWQGCVKDVKAYQKKKNEYLTVQISTTEQYMRSLNAAWKKKNGNTRNTALISSSSRGSWSSKGKTWEEPLLDLLGNEGNENENGDEPINDVGGSLSLMEQEQQWGEHLHATYTQCQACGPKVMCKIDNDRNHCHVKHAHANAWVNTLALRTRGVTLKTPPKSDLFSPWHKSLHKPLSKAIPSSFPPYILLQPAPSDGVNSTLLAATVALVAKALNKESPAKSGGSCSIDDGDLEYLLISSFIAALHTKQPQRNLDLYADVFKHQDLYNIDELVDMSITDLTAV</sequence>
<evidence type="ECO:0000256" key="1">
    <source>
        <dbReference type="SAM" id="MobiDB-lite"/>
    </source>
</evidence>
<organism evidence="2 3">
    <name type="scientific">Marasmius tenuissimus</name>
    <dbReference type="NCBI Taxonomy" id="585030"/>
    <lineage>
        <taxon>Eukaryota</taxon>
        <taxon>Fungi</taxon>
        <taxon>Dikarya</taxon>
        <taxon>Basidiomycota</taxon>
        <taxon>Agaricomycotina</taxon>
        <taxon>Agaricomycetes</taxon>
        <taxon>Agaricomycetidae</taxon>
        <taxon>Agaricales</taxon>
        <taxon>Marasmiineae</taxon>
        <taxon>Marasmiaceae</taxon>
        <taxon>Marasmius</taxon>
    </lineage>
</organism>
<protein>
    <submittedName>
        <fullName evidence="2">Uncharacterized protein</fullName>
    </submittedName>
</protein>
<comment type="caution">
    <text evidence="2">The sequence shown here is derived from an EMBL/GenBank/DDBJ whole genome shotgun (WGS) entry which is preliminary data.</text>
</comment>
<gene>
    <name evidence="2" type="ORF">AAF712_008267</name>
</gene>
<dbReference type="Proteomes" id="UP001437256">
    <property type="component" value="Unassembled WGS sequence"/>
</dbReference>
<evidence type="ECO:0000313" key="2">
    <source>
        <dbReference type="EMBL" id="KAL0064721.1"/>
    </source>
</evidence>
<evidence type="ECO:0000313" key="3">
    <source>
        <dbReference type="Proteomes" id="UP001437256"/>
    </source>
</evidence>
<feature type="compositionally biased region" description="Basic and acidic residues" evidence="1">
    <location>
        <begin position="17"/>
        <end position="48"/>
    </location>
</feature>
<accession>A0ABR2ZT38</accession>
<proteinExistence type="predicted"/>
<feature type="compositionally biased region" description="Acidic residues" evidence="1">
    <location>
        <begin position="52"/>
        <end position="65"/>
    </location>
</feature>
<keyword evidence="3" id="KW-1185">Reference proteome</keyword>
<reference evidence="2 3" key="1">
    <citation type="submission" date="2024-05" db="EMBL/GenBank/DDBJ databases">
        <title>A draft genome resource for the thread blight pathogen Marasmius tenuissimus strain MS-2.</title>
        <authorList>
            <person name="Yulfo-Soto G.E."/>
            <person name="Baruah I.K."/>
            <person name="Amoako-Attah I."/>
            <person name="Bukari Y."/>
            <person name="Meinhardt L.W."/>
            <person name="Bailey B.A."/>
            <person name="Cohen S.P."/>
        </authorList>
    </citation>
    <scope>NUCLEOTIDE SEQUENCE [LARGE SCALE GENOMIC DNA]</scope>
    <source>
        <strain evidence="2 3">MS-2</strain>
    </source>
</reference>
<feature type="region of interest" description="Disordered" evidence="1">
    <location>
        <begin position="1"/>
        <end position="73"/>
    </location>
</feature>